<keyword evidence="3 4" id="KW-0808">Transferase</keyword>
<protein>
    <recommendedName>
        <fullName evidence="5">Glycosyltransferase</fullName>
        <ecNumber evidence="5">2.4.1.-</ecNumber>
    </recommendedName>
</protein>
<dbReference type="InterPro" id="IPR035595">
    <property type="entry name" value="UDP_glycos_trans_CS"/>
</dbReference>
<evidence type="ECO:0000256" key="1">
    <source>
        <dbReference type="ARBA" id="ARBA00009995"/>
    </source>
</evidence>
<dbReference type="InterPro" id="IPR002213">
    <property type="entry name" value="UDP_glucos_trans"/>
</dbReference>
<evidence type="ECO:0000313" key="6">
    <source>
        <dbReference type="EMBL" id="OTG20552.1"/>
    </source>
</evidence>
<accession>A0A251UCP4</accession>
<keyword evidence="7" id="KW-1185">Reference proteome</keyword>
<dbReference type="PROSITE" id="PS00375">
    <property type="entry name" value="UDPGT"/>
    <property type="match status" value="1"/>
</dbReference>
<proteinExistence type="inferred from homology"/>
<reference evidence="7" key="1">
    <citation type="journal article" date="2017" name="Nature">
        <title>The sunflower genome provides insights into oil metabolism, flowering and Asterid evolution.</title>
        <authorList>
            <person name="Badouin H."/>
            <person name="Gouzy J."/>
            <person name="Grassa C.J."/>
            <person name="Murat F."/>
            <person name="Staton S.E."/>
            <person name="Cottret L."/>
            <person name="Lelandais-Briere C."/>
            <person name="Owens G.L."/>
            <person name="Carrere S."/>
            <person name="Mayjonade B."/>
            <person name="Legrand L."/>
            <person name="Gill N."/>
            <person name="Kane N.C."/>
            <person name="Bowers J.E."/>
            <person name="Hubner S."/>
            <person name="Bellec A."/>
            <person name="Berard A."/>
            <person name="Berges H."/>
            <person name="Blanchet N."/>
            <person name="Boniface M.C."/>
            <person name="Brunel D."/>
            <person name="Catrice O."/>
            <person name="Chaidir N."/>
            <person name="Claudel C."/>
            <person name="Donnadieu C."/>
            <person name="Faraut T."/>
            <person name="Fievet G."/>
            <person name="Helmstetter N."/>
            <person name="King M."/>
            <person name="Knapp S.J."/>
            <person name="Lai Z."/>
            <person name="Le Paslier M.C."/>
            <person name="Lippi Y."/>
            <person name="Lorenzon L."/>
            <person name="Mandel J.R."/>
            <person name="Marage G."/>
            <person name="Marchand G."/>
            <person name="Marquand E."/>
            <person name="Bret-Mestries E."/>
            <person name="Morien E."/>
            <person name="Nambeesan S."/>
            <person name="Nguyen T."/>
            <person name="Pegot-Espagnet P."/>
            <person name="Pouilly N."/>
            <person name="Raftis F."/>
            <person name="Sallet E."/>
            <person name="Schiex T."/>
            <person name="Thomas J."/>
            <person name="Vandecasteele C."/>
            <person name="Vares D."/>
            <person name="Vear F."/>
            <person name="Vautrin S."/>
            <person name="Crespi M."/>
            <person name="Mangin B."/>
            <person name="Burke J.M."/>
            <person name="Salse J."/>
            <person name="Munos S."/>
            <person name="Vincourt P."/>
            <person name="Rieseberg L.H."/>
            <person name="Langlade N.B."/>
        </authorList>
    </citation>
    <scope>NUCLEOTIDE SEQUENCE [LARGE SCALE GENOMIC DNA]</scope>
    <source>
        <strain evidence="7">cv. SF193</strain>
    </source>
</reference>
<organism evidence="6 7">
    <name type="scientific">Helianthus annuus</name>
    <name type="common">Common sunflower</name>
    <dbReference type="NCBI Taxonomy" id="4232"/>
    <lineage>
        <taxon>Eukaryota</taxon>
        <taxon>Viridiplantae</taxon>
        <taxon>Streptophyta</taxon>
        <taxon>Embryophyta</taxon>
        <taxon>Tracheophyta</taxon>
        <taxon>Spermatophyta</taxon>
        <taxon>Magnoliopsida</taxon>
        <taxon>eudicotyledons</taxon>
        <taxon>Gunneridae</taxon>
        <taxon>Pentapetalae</taxon>
        <taxon>asterids</taxon>
        <taxon>campanulids</taxon>
        <taxon>Asterales</taxon>
        <taxon>Asteraceae</taxon>
        <taxon>Asteroideae</taxon>
        <taxon>Heliantheae alliance</taxon>
        <taxon>Heliantheae</taxon>
        <taxon>Helianthus</taxon>
    </lineage>
</organism>
<dbReference type="AlphaFoldDB" id="A0A251UCP4"/>
<dbReference type="PANTHER" id="PTHR48046:SF1">
    <property type="entry name" value="GLYCOSYLTRANSFERASE-RELATED"/>
    <property type="match status" value="1"/>
</dbReference>
<dbReference type="InParanoid" id="A0A251UCP4"/>
<dbReference type="PANTHER" id="PTHR48046">
    <property type="entry name" value="UDP-GLYCOSYLTRANSFERASE 72E1"/>
    <property type="match status" value="1"/>
</dbReference>
<keyword evidence="2 4" id="KW-0328">Glycosyltransferase</keyword>
<name>A0A251UCP4_HELAN</name>
<gene>
    <name evidence="6" type="ORF">HannXRQ_Chr07g0194381</name>
</gene>
<dbReference type="Gene3D" id="3.40.50.2000">
    <property type="entry name" value="Glycogen Phosphorylase B"/>
    <property type="match status" value="2"/>
</dbReference>
<evidence type="ECO:0000313" key="7">
    <source>
        <dbReference type="Proteomes" id="UP000215914"/>
    </source>
</evidence>
<evidence type="ECO:0000256" key="3">
    <source>
        <dbReference type="ARBA" id="ARBA00022679"/>
    </source>
</evidence>
<dbReference type="CDD" id="cd03784">
    <property type="entry name" value="GT1_Gtf-like"/>
    <property type="match status" value="1"/>
</dbReference>
<dbReference type="Pfam" id="PF00201">
    <property type="entry name" value="UDPGT"/>
    <property type="match status" value="1"/>
</dbReference>
<dbReference type="FunCoup" id="A0A251UCP4">
    <property type="interactions" value="289"/>
</dbReference>
<comment type="similarity">
    <text evidence="1 4">Belongs to the UDP-glycosyltransferase family.</text>
</comment>
<sequence length="474" mass="52575">MATKQLHVVMLASPGVSHLLPILLLGHRLVTHHNLHVTVLAVTTTATTPQSLSQLITSFASHLSVIQIPAADISCVVPPDAKVATQLCVMMRETIPSIRTTISAIDSHPHVLVGDIFAYESWAIAEELGIPKYLFVTGTAWFTALFTYSPLLDKQVVGQYVDKKEPLEIPGCTPVRPDEVVDPMLNRDDENYAVYLSQAIGVTLADGMLINTWEDLEPQTLNALRTNEILRSVVKYKPVYTVGPVNKRYEPDGLKGEVVEWLVKQPDRSVIYVSFGSEGTISAEQINELAWGLELSRQRFVWVVRPPNGHVSDGSFFKPGQSDTTRDYLPEGFLTRTQKVGLVVSSWAPQVEILNHTSVAVFLTHCGWNSTLESVTNGVPMIAWPLYAEQKMNAAMLTEELKVAVRPEVLPTKKVVGREEVARMVMNLVEGEEGKVMKIKVDMLKEGAENAIRENGSSYISICKFIEDCWSQIK</sequence>
<dbReference type="SUPFAM" id="SSF53756">
    <property type="entry name" value="UDP-Glycosyltransferase/glycogen phosphorylase"/>
    <property type="match status" value="1"/>
</dbReference>
<evidence type="ECO:0000256" key="4">
    <source>
        <dbReference type="RuleBase" id="RU003718"/>
    </source>
</evidence>
<dbReference type="EC" id="2.4.1.-" evidence="5"/>
<dbReference type="OMA" id="CASHAWM"/>
<dbReference type="EMBL" id="CM007896">
    <property type="protein sequence ID" value="OTG20552.1"/>
    <property type="molecule type" value="Genomic_DNA"/>
</dbReference>
<dbReference type="GO" id="GO:0008194">
    <property type="term" value="F:UDP-glycosyltransferase activity"/>
    <property type="evidence" value="ECO:0007669"/>
    <property type="project" value="InterPro"/>
</dbReference>
<dbReference type="STRING" id="4232.A0A251UCP4"/>
<dbReference type="FunFam" id="3.40.50.2000:FF:000051">
    <property type="entry name" value="Glycosyltransferase"/>
    <property type="match status" value="1"/>
</dbReference>
<evidence type="ECO:0000256" key="2">
    <source>
        <dbReference type="ARBA" id="ARBA00022676"/>
    </source>
</evidence>
<evidence type="ECO:0000256" key="5">
    <source>
        <dbReference type="RuleBase" id="RU362057"/>
    </source>
</evidence>
<dbReference type="Proteomes" id="UP000215914">
    <property type="component" value="Chromosome 7"/>
</dbReference>